<dbReference type="InterPro" id="IPR050127">
    <property type="entry name" value="Serine_Proteases_S1"/>
</dbReference>
<dbReference type="CDD" id="cd00190">
    <property type="entry name" value="Tryp_SPc"/>
    <property type="match status" value="1"/>
</dbReference>
<evidence type="ECO:0000256" key="5">
    <source>
        <dbReference type="ARBA" id="ARBA00023157"/>
    </source>
</evidence>
<dbReference type="Pfam" id="PF00089">
    <property type="entry name" value="Trypsin"/>
    <property type="match status" value="1"/>
</dbReference>
<evidence type="ECO:0000256" key="2">
    <source>
        <dbReference type="ARBA" id="ARBA00022670"/>
    </source>
</evidence>
<name>A0A6I8QZN0_XENTR</name>
<keyword evidence="4 6" id="KW-0720">Serine protease</keyword>
<dbReference type="FunFam" id="2.40.10.10:FF:000010">
    <property type="entry name" value="Kallikrein related peptidase 11"/>
    <property type="match status" value="1"/>
</dbReference>
<protein>
    <recommendedName>
        <fullName evidence="7">Peptidase S1 domain-containing protein</fullName>
    </recommendedName>
</protein>
<accession>A0A6I8QZN0</accession>
<keyword evidence="2 6" id="KW-0645">Protease</keyword>
<reference evidence="8" key="2">
    <citation type="submission" date="2020-05" db="UniProtKB">
        <authorList>
            <consortium name="Ensembl"/>
        </authorList>
    </citation>
    <scope>IDENTIFICATION</scope>
</reference>
<dbReference type="InterPro" id="IPR009003">
    <property type="entry name" value="Peptidase_S1_PA"/>
</dbReference>
<evidence type="ECO:0000313" key="8">
    <source>
        <dbReference type="Ensembl" id="ENSXETP00000073738"/>
    </source>
</evidence>
<evidence type="ECO:0000256" key="4">
    <source>
        <dbReference type="ARBA" id="ARBA00022825"/>
    </source>
</evidence>
<dbReference type="Bgee" id="ENSXETG00000016931">
    <property type="expression patterns" value="Expressed in stomach and 10 other cell types or tissues"/>
</dbReference>
<reference evidence="8" key="1">
    <citation type="journal article" date="2010" name="Science">
        <title>The genome of the Western clawed frog Xenopus tropicalis.</title>
        <authorList>
            <person name="Hellsten U."/>
            <person name="Harland R.M."/>
            <person name="Gilchrist M.J."/>
            <person name="Hendrix D."/>
            <person name="Jurka J."/>
            <person name="Kapitonov V."/>
            <person name="Ovcharenko I."/>
            <person name="Putnam N.H."/>
            <person name="Shu S."/>
            <person name="Taher L."/>
            <person name="Blitz I.L."/>
            <person name="Blumberg B."/>
            <person name="Dichmann D.S."/>
            <person name="Dubchak I."/>
            <person name="Amaya E."/>
            <person name="Detter J.C."/>
            <person name="Fletcher R."/>
            <person name="Gerhard D.S."/>
            <person name="Goodstein D."/>
            <person name="Graves T."/>
            <person name="Grigoriev I.V."/>
            <person name="Grimwood J."/>
            <person name="Kawashima T."/>
            <person name="Lindquist E."/>
            <person name="Lucas S.M."/>
            <person name="Mead P.E."/>
            <person name="Mitros T."/>
            <person name="Ogino H."/>
            <person name="Ohta Y."/>
            <person name="Poliakov A.V."/>
            <person name="Pollet N."/>
            <person name="Robert J."/>
            <person name="Salamov A."/>
            <person name="Sater A.K."/>
            <person name="Schmutz J."/>
            <person name="Terry A."/>
            <person name="Vize P.D."/>
            <person name="Warren W.C."/>
            <person name="Wells D."/>
            <person name="Wills A."/>
            <person name="Wilson R.K."/>
            <person name="Zimmerman L.B."/>
            <person name="Zorn A.M."/>
            <person name="Grainger R."/>
            <person name="Grammer T."/>
            <person name="Khokha M.K."/>
            <person name="Richardson P.M."/>
            <person name="Rokhsar D.S."/>
        </authorList>
    </citation>
    <scope>NUCLEOTIDE SEQUENCE [LARGE SCALE GENOMIC DNA]</scope>
    <source>
        <strain evidence="8">Nigerian</strain>
    </source>
</reference>
<dbReference type="SMART" id="SM00020">
    <property type="entry name" value="Tryp_SPc"/>
    <property type="match status" value="1"/>
</dbReference>
<dbReference type="AlphaFoldDB" id="A0A6I8QZN0"/>
<dbReference type="PANTHER" id="PTHR24264">
    <property type="entry name" value="TRYPSIN-RELATED"/>
    <property type="match status" value="1"/>
</dbReference>
<dbReference type="SUPFAM" id="SSF50494">
    <property type="entry name" value="Trypsin-like serine proteases"/>
    <property type="match status" value="1"/>
</dbReference>
<evidence type="ECO:0000259" key="7">
    <source>
        <dbReference type="PROSITE" id="PS50240"/>
    </source>
</evidence>
<dbReference type="InterPro" id="IPR018114">
    <property type="entry name" value="TRYPSIN_HIS"/>
</dbReference>
<evidence type="ECO:0000256" key="6">
    <source>
        <dbReference type="RuleBase" id="RU363034"/>
    </source>
</evidence>
<feature type="domain" description="Peptidase S1" evidence="7">
    <location>
        <begin position="86"/>
        <end position="310"/>
    </location>
</feature>
<dbReference type="InterPro" id="IPR001254">
    <property type="entry name" value="Trypsin_dom"/>
</dbReference>
<dbReference type="GeneTree" id="ENSGT01050000244883"/>
<dbReference type="InterPro" id="IPR033116">
    <property type="entry name" value="TRYPSIN_SER"/>
</dbReference>
<sequence>MFPVTNYYQASTYDLSTWRRSMGRNQVLFYADNWPIKALPFVNNSLFDSVQLTTDNPRKLIMMPLWVLMFLAVAAAAPLDDDDDKIVGGYECTPHSQPWQVLFTYNGGNWCGGSLISPRWIISAAHCYQPPKTLVALLGEHDLKKKEGTEQHIQVEAAYKHFGYKDKAHDHDIMLVKLAKPAQYNQYVQPIPVARSCPTDGAKCLVSGFGNVLGYNVRYPDQLQCLEVPIVSDSSCKASYPRMISENMFCAGFLEGGKGSCHGDSGGPLICNGELYGAVSWGGSYCISKNSPGVYAKVCNYLDWIKNITENN</sequence>
<dbReference type="PROSITE" id="PS00135">
    <property type="entry name" value="TRYPSIN_SER"/>
    <property type="match status" value="1"/>
</dbReference>
<dbReference type="PROSITE" id="PS50240">
    <property type="entry name" value="TRYPSIN_DOM"/>
    <property type="match status" value="1"/>
</dbReference>
<dbReference type="InterPro" id="IPR043504">
    <property type="entry name" value="Peptidase_S1_PA_chymotrypsin"/>
</dbReference>
<dbReference type="PRINTS" id="PR00722">
    <property type="entry name" value="CHYMOTRYPSIN"/>
</dbReference>
<dbReference type="PANTHER" id="PTHR24264:SF68">
    <property type="entry name" value="TRYPSIN-3-LIKE"/>
    <property type="match status" value="1"/>
</dbReference>
<comment type="similarity">
    <text evidence="1">Belongs to the peptidase S1 family. Snake venom subfamily.</text>
</comment>
<dbReference type="PROSITE" id="PS00134">
    <property type="entry name" value="TRYPSIN_HIS"/>
    <property type="match status" value="1"/>
</dbReference>
<dbReference type="Gene3D" id="2.40.10.10">
    <property type="entry name" value="Trypsin-like serine proteases"/>
    <property type="match status" value="2"/>
</dbReference>
<dbReference type="Ensembl" id="ENSXETT00000074667">
    <property type="protein sequence ID" value="ENSXETP00000073738"/>
    <property type="gene ID" value="ENSXETG00000016931"/>
</dbReference>
<proteinExistence type="inferred from homology"/>
<dbReference type="GO" id="GO:0006508">
    <property type="term" value="P:proteolysis"/>
    <property type="evidence" value="ECO:0007669"/>
    <property type="project" value="UniProtKB-KW"/>
</dbReference>
<keyword evidence="3 6" id="KW-0378">Hydrolase</keyword>
<evidence type="ECO:0000256" key="3">
    <source>
        <dbReference type="ARBA" id="ARBA00022801"/>
    </source>
</evidence>
<keyword evidence="5" id="KW-1015">Disulfide bond</keyword>
<evidence type="ECO:0000256" key="1">
    <source>
        <dbReference type="ARBA" id="ARBA00009228"/>
    </source>
</evidence>
<dbReference type="GO" id="GO:0004252">
    <property type="term" value="F:serine-type endopeptidase activity"/>
    <property type="evidence" value="ECO:0007669"/>
    <property type="project" value="InterPro"/>
</dbReference>
<dbReference type="InParanoid" id="A0A6I8QZN0"/>
<organism evidence="8">
    <name type="scientific">Xenopus tropicalis</name>
    <name type="common">Western clawed frog</name>
    <name type="synonym">Silurana tropicalis</name>
    <dbReference type="NCBI Taxonomy" id="8364"/>
    <lineage>
        <taxon>Eukaryota</taxon>
        <taxon>Metazoa</taxon>
        <taxon>Chordata</taxon>
        <taxon>Craniata</taxon>
        <taxon>Vertebrata</taxon>
        <taxon>Euteleostomi</taxon>
        <taxon>Amphibia</taxon>
        <taxon>Batrachia</taxon>
        <taxon>Anura</taxon>
        <taxon>Pipoidea</taxon>
        <taxon>Pipidae</taxon>
        <taxon>Xenopodinae</taxon>
        <taxon>Xenopus</taxon>
        <taxon>Silurana</taxon>
    </lineage>
</organism>
<dbReference type="InterPro" id="IPR001314">
    <property type="entry name" value="Peptidase_S1A"/>
</dbReference>
<dbReference type="FunFam" id="2.40.10.10:FF:000170">
    <property type="entry name" value="Serine protease 3"/>
    <property type="match status" value="1"/>
</dbReference>